<evidence type="ECO:0000313" key="3">
    <source>
        <dbReference type="EMBL" id="OHS99522.1"/>
    </source>
</evidence>
<dbReference type="VEuPathDB" id="TrichDB:TRFO_34026"/>
<name>A0A1J4JK46_9EUKA</name>
<feature type="region of interest" description="Disordered" evidence="1">
    <location>
        <begin position="76"/>
        <end position="143"/>
    </location>
</feature>
<dbReference type="SUPFAM" id="SSF47095">
    <property type="entry name" value="HMG-box"/>
    <property type="match status" value="1"/>
</dbReference>
<dbReference type="RefSeq" id="XP_068352659.1">
    <property type="nucleotide sequence ID" value="XM_068509423.1"/>
</dbReference>
<proteinExistence type="predicted"/>
<feature type="compositionally biased region" description="Basic and acidic residues" evidence="1">
    <location>
        <begin position="185"/>
        <end position="201"/>
    </location>
</feature>
<dbReference type="CDD" id="cd00084">
    <property type="entry name" value="HMG-box_SF"/>
    <property type="match status" value="1"/>
</dbReference>
<sequence>MSYEVPDNEKALWEAVLMQAMNIVHEVAPTTPASHVVSAAWTQFQSQKWIIPRLAGKQPEFSVAVPEDVVKQIALDETHSNNEKNANKKRQASPSKTKNSITEKAENKEAGHSKSSKSDPKKKQTKLTDVRSKKETDKPRKLPQYNLFVKYQIQKMKKNGIMQEPNVKPTDRIREISRKWSGMNEEQKNHFFEKHGNDFDN</sequence>
<organism evidence="3 4">
    <name type="scientific">Tritrichomonas foetus</name>
    <dbReference type="NCBI Taxonomy" id="1144522"/>
    <lineage>
        <taxon>Eukaryota</taxon>
        <taxon>Metamonada</taxon>
        <taxon>Parabasalia</taxon>
        <taxon>Tritrichomonadida</taxon>
        <taxon>Tritrichomonadidae</taxon>
        <taxon>Tritrichomonas</taxon>
    </lineage>
</organism>
<comment type="caution">
    <text evidence="3">The sequence shown here is derived from an EMBL/GenBank/DDBJ whole genome shotgun (WGS) entry which is preliminary data.</text>
</comment>
<dbReference type="Gene3D" id="1.10.30.10">
    <property type="entry name" value="High mobility group box domain"/>
    <property type="match status" value="1"/>
</dbReference>
<dbReference type="EMBL" id="MLAK01001001">
    <property type="protein sequence ID" value="OHS99522.1"/>
    <property type="molecule type" value="Genomic_DNA"/>
</dbReference>
<evidence type="ECO:0000313" key="4">
    <source>
        <dbReference type="Proteomes" id="UP000179807"/>
    </source>
</evidence>
<evidence type="ECO:0000259" key="2">
    <source>
        <dbReference type="Pfam" id="PF09011"/>
    </source>
</evidence>
<feature type="domain" description="HMG box" evidence="2">
    <location>
        <begin position="143"/>
        <end position="194"/>
    </location>
</feature>
<feature type="compositionally biased region" description="Basic and acidic residues" evidence="1">
    <location>
        <begin position="76"/>
        <end position="86"/>
    </location>
</feature>
<evidence type="ECO:0000256" key="1">
    <source>
        <dbReference type="SAM" id="MobiDB-lite"/>
    </source>
</evidence>
<dbReference type="InterPro" id="IPR009071">
    <property type="entry name" value="HMG_box_dom"/>
</dbReference>
<feature type="compositionally biased region" description="Basic and acidic residues" evidence="1">
    <location>
        <begin position="101"/>
        <end position="140"/>
    </location>
</feature>
<accession>A0A1J4JK46</accession>
<gene>
    <name evidence="3" type="ORF">TRFO_34026</name>
</gene>
<reference evidence="3" key="1">
    <citation type="submission" date="2016-10" db="EMBL/GenBank/DDBJ databases">
        <authorList>
            <person name="Benchimol M."/>
            <person name="Almeida L.G."/>
            <person name="Vasconcelos A.T."/>
            <person name="Perreira-Neves A."/>
            <person name="Rosa I.A."/>
            <person name="Tasca T."/>
            <person name="Bogo M.R."/>
            <person name="de Souza W."/>
        </authorList>
    </citation>
    <scope>NUCLEOTIDE SEQUENCE [LARGE SCALE GENOMIC DNA]</scope>
    <source>
        <strain evidence="3">K</strain>
    </source>
</reference>
<dbReference type="GeneID" id="94844127"/>
<dbReference type="Pfam" id="PF09011">
    <property type="entry name" value="HMG_box_2"/>
    <property type="match status" value="1"/>
</dbReference>
<protein>
    <recommendedName>
        <fullName evidence="2">HMG box domain-containing protein</fullName>
    </recommendedName>
</protein>
<dbReference type="AlphaFoldDB" id="A0A1J4JK46"/>
<dbReference type="InterPro" id="IPR036910">
    <property type="entry name" value="HMG_box_dom_sf"/>
</dbReference>
<keyword evidence="4" id="KW-1185">Reference proteome</keyword>
<feature type="region of interest" description="Disordered" evidence="1">
    <location>
        <begin position="179"/>
        <end position="201"/>
    </location>
</feature>
<dbReference type="Proteomes" id="UP000179807">
    <property type="component" value="Unassembled WGS sequence"/>
</dbReference>